<evidence type="ECO:0000313" key="3">
    <source>
        <dbReference type="Proteomes" id="UP000053831"/>
    </source>
</evidence>
<dbReference type="EMBL" id="LGSR01000013">
    <property type="protein sequence ID" value="KOS20955.1"/>
    <property type="molecule type" value="Genomic_DNA"/>
</dbReference>
<dbReference type="InterPro" id="IPR035992">
    <property type="entry name" value="Ricin_B-like_lectins"/>
</dbReference>
<protein>
    <submittedName>
        <fullName evidence="2">Kinesin-like protein KIF13B</fullName>
    </submittedName>
</protein>
<evidence type="ECO:0000256" key="1">
    <source>
        <dbReference type="SAM" id="SignalP"/>
    </source>
</evidence>
<keyword evidence="3" id="KW-1185">Reference proteome</keyword>
<proteinExistence type="predicted"/>
<organism evidence="2 3">
    <name type="scientific">Escovopsis weberi</name>
    <dbReference type="NCBI Taxonomy" id="150374"/>
    <lineage>
        <taxon>Eukaryota</taxon>
        <taxon>Fungi</taxon>
        <taxon>Dikarya</taxon>
        <taxon>Ascomycota</taxon>
        <taxon>Pezizomycotina</taxon>
        <taxon>Sordariomycetes</taxon>
        <taxon>Hypocreomycetidae</taxon>
        <taxon>Hypocreales</taxon>
        <taxon>Hypocreaceae</taxon>
        <taxon>Escovopsis</taxon>
    </lineage>
</organism>
<dbReference type="OrthoDB" id="5383818at2759"/>
<dbReference type="SUPFAM" id="SSF50370">
    <property type="entry name" value="Ricin B-like lectins"/>
    <property type="match status" value="2"/>
</dbReference>
<dbReference type="Proteomes" id="UP000053831">
    <property type="component" value="Unassembled WGS sequence"/>
</dbReference>
<dbReference type="AlphaFoldDB" id="A0A0M9VVH6"/>
<feature type="signal peptide" evidence="1">
    <location>
        <begin position="1"/>
        <end position="17"/>
    </location>
</feature>
<comment type="caution">
    <text evidence="2">The sequence shown here is derived from an EMBL/GenBank/DDBJ whole genome shotgun (WGS) entry which is preliminary data.</text>
</comment>
<dbReference type="Gene3D" id="2.80.10.50">
    <property type="match status" value="2"/>
</dbReference>
<accession>A0A0M9VVH6</accession>
<evidence type="ECO:0000313" key="2">
    <source>
        <dbReference type="EMBL" id="KOS20955.1"/>
    </source>
</evidence>
<feature type="chain" id="PRO_5005839345" evidence="1">
    <location>
        <begin position="18"/>
        <end position="477"/>
    </location>
</feature>
<dbReference type="STRING" id="150374.A0A0M9VVH6"/>
<name>A0A0M9VVH6_ESCWE</name>
<keyword evidence="1" id="KW-0732">Signal</keyword>
<reference evidence="2 3" key="1">
    <citation type="submission" date="2015-07" db="EMBL/GenBank/DDBJ databases">
        <title>The genome of the fungus Escovopsis weberi, a specialized disease agent of ant agriculture.</title>
        <authorList>
            <person name="de Man T.J."/>
            <person name="Stajich J.E."/>
            <person name="Kubicek C.P."/>
            <person name="Chenthamara K."/>
            <person name="Atanasova L."/>
            <person name="Druzhinina I.S."/>
            <person name="Birnbaum S."/>
            <person name="Barribeau S.M."/>
            <person name="Teiling C."/>
            <person name="Suen G."/>
            <person name="Currie C."/>
            <person name="Gerardo N.M."/>
        </authorList>
    </citation>
    <scope>NUCLEOTIDE SEQUENCE [LARGE SCALE GENOMIC DNA]</scope>
</reference>
<sequence>MKCIGILLLFIAAIVAAIPLERRGVQSLDLNAFKEAQQKDETATRALSSTQIKTSDGRCLRVDMLSGDSVANLTPVQVAECGTTNGQLWDIITAGRHNDRPGQMLIVNTLTQACFNVDPAGSVGDSVYLFSCGGRADGGGQVTGSQLFAFDGSAGPLALQPRNAQGQCLYASGNELGIQACDSSSQSQSFTFANGASSVKSERSSVQDPAPRGAPVLRLSFIPKGTPTPQPLRVAFSALAHHQYRASMSAALGPRFAGTGIPASTPTPTVPAAAPPFPTAAPPFPTSVSAVPTAFASLVIPVSQDGGVLQPTAAAAANQFDVTAIRAARGANIRAPDGRCLSIDPSAGDSRQNLIPIQLDECRGDETQKFDIVTRGRHNDGTTGVALIVSTLTNGCISFDGRNRPGSRVFLFSCGGRADGEGQTDAGQLFPYDGNSTSLVMEPQSEGGRTCLVAGSQRLDSGSCGGNKSAFQIVNIS</sequence>
<dbReference type="PROSITE" id="PS50231">
    <property type="entry name" value="RICIN_B_LECTIN"/>
    <property type="match status" value="2"/>
</dbReference>
<gene>
    <name evidence="2" type="ORF">ESCO_004384</name>
</gene>